<comment type="caution">
    <text evidence="2">The sequence shown here is derived from an EMBL/GenBank/DDBJ whole genome shotgun (WGS) entry which is preliminary data.</text>
</comment>
<dbReference type="Proteomes" id="UP000648722">
    <property type="component" value="Unassembled WGS sequence"/>
</dbReference>
<sequence>MSLFGRYALAIFAAALAMSVVSALVLEVSLNVGHSEPAVGGHWFDDPHFHRTGFFFALSAVVYLALIAAICVPVWTVVRNFWPSAALSRRAVRGAVTFLVLPCCVFVLFVLDNAIRFDAAAVSMETAWLALDVLVQLGVPAAVAGALFGILVGTSEGEVKPA</sequence>
<gene>
    <name evidence="2" type="ORF">GCM10007420_06800</name>
</gene>
<protein>
    <recommendedName>
        <fullName evidence="4">DUF2975 domain-containing protein</fullName>
    </recommendedName>
</protein>
<reference evidence="3" key="1">
    <citation type="journal article" date="2019" name="Int. J. Syst. Evol. Microbiol.">
        <title>The Global Catalogue of Microorganisms (GCM) 10K type strain sequencing project: providing services to taxonomists for standard genome sequencing and annotation.</title>
        <authorList>
            <consortium name="The Broad Institute Genomics Platform"/>
            <consortium name="The Broad Institute Genome Sequencing Center for Infectious Disease"/>
            <person name="Wu L."/>
            <person name="Ma J."/>
        </authorList>
    </citation>
    <scope>NUCLEOTIDE SEQUENCE [LARGE SCALE GENOMIC DNA]</scope>
    <source>
        <strain evidence="3">CGMCC 1.12766</strain>
    </source>
</reference>
<feature type="transmembrane region" description="Helical" evidence="1">
    <location>
        <begin position="54"/>
        <end position="78"/>
    </location>
</feature>
<name>A0ABQ1XHV6_9PROT</name>
<dbReference type="RefSeq" id="WP_188451143.1">
    <property type="nucleotide sequence ID" value="NZ_BMFS01000002.1"/>
</dbReference>
<evidence type="ECO:0000256" key="1">
    <source>
        <dbReference type="SAM" id="Phobius"/>
    </source>
</evidence>
<keyword evidence="1" id="KW-0812">Transmembrane</keyword>
<keyword evidence="1" id="KW-1133">Transmembrane helix</keyword>
<evidence type="ECO:0000313" key="3">
    <source>
        <dbReference type="Proteomes" id="UP000648722"/>
    </source>
</evidence>
<keyword evidence="1" id="KW-0472">Membrane</keyword>
<evidence type="ECO:0000313" key="2">
    <source>
        <dbReference type="EMBL" id="GGG93978.1"/>
    </source>
</evidence>
<evidence type="ECO:0008006" key="4">
    <source>
        <dbReference type="Google" id="ProtNLM"/>
    </source>
</evidence>
<feature type="transmembrane region" description="Helical" evidence="1">
    <location>
        <begin position="131"/>
        <end position="152"/>
    </location>
</feature>
<accession>A0ABQ1XHV6</accession>
<organism evidence="2 3">
    <name type="scientific">Glycocaulis albus</name>
    <dbReference type="NCBI Taxonomy" id="1382801"/>
    <lineage>
        <taxon>Bacteria</taxon>
        <taxon>Pseudomonadati</taxon>
        <taxon>Pseudomonadota</taxon>
        <taxon>Alphaproteobacteria</taxon>
        <taxon>Maricaulales</taxon>
        <taxon>Maricaulaceae</taxon>
        <taxon>Glycocaulis</taxon>
    </lineage>
</organism>
<proteinExistence type="predicted"/>
<feature type="transmembrane region" description="Helical" evidence="1">
    <location>
        <begin position="90"/>
        <end position="111"/>
    </location>
</feature>
<keyword evidence="3" id="KW-1185">Reference proteome</keyword>
<dbReference type="EMBL" id="BMFS01000002">
    <property type="protein sequence ID" value="GGG93978.1"/>
    <property type="molecule type" value="Genomic_DNA"/>
</dbReference>